<dbReference type="NCBIfam" id="NF004880">
    <property type="entry name" value="PRK06241.2-1"/>
    <property type="match status" value="1"/>
</dbReference>
<evidence type="ECO:0000259" key="2">
    <source>
        <dbReference type="Pfam" id="PF01326"/>
    </source>
</evidence>
<dbReference type="Pfam" id="PF00391">
    <property type="entry name" value="PEP-utilizers"/>
    <property type="match status" value="1"/>
</dbReference>
<dbReference type="SUPFAM" id="SSF52009">
    <property type="entry name" value="Phosphohistidine domain"/>
    <property type="match status" value="1"/>
</dbReference>
<dbReference type="STRING" id="610130.Closa_4217"/>
<dbReference type="SUPFAM" id="SSF56059">
    <property type="entry name" value="Glutathione synthetase ATP-binding domain-like"/>
    <property type="match status" value="1"/>
</dbReference>
<dbReference type="Pfam" id="PF01326">
    <property type="entry name" value="PPDK_N"/>
    <property type="match status" value="2"/>
</dbReference>
<dbReference type="InterPro" id="IPR008279">
    <property type="entry name" value="PEP-util_enz_mobile_dom"/>
</dbReference>
<gene>
    <name evidence="3" type="ordered locus">Closa_4217</name>
</gene>
<feature type="domain" description="PEP-utilising enzyme mobile" evidence="1">
    <location>
        <begin position="750"/>
        <end position="821"/>
    </location>
</feature>
<dbReference type="GO" id="GO:0016301">
    <property type="term" value="F:kinase activity"/>
    <property type="evidence" value="ECO:0007669"/>
    <property type="project" value="UniProtKB-KW"/>
</dbReference>
<dbReference type="InterPro" id="IPR002192">
    <property type="entry name" value="PPDK_AMP/ATP-bd"/>
</dbReference>
<dbReference type="OrthoDB" id="9765468at2"/>
<dbReference type="Gene3D" id="3.30.470.20">
    <property type="entry name" value="ATP-grasp fold, B domain"/>
    <property type="match status" value="2"/>
</dbReference>
<keyword evidence="4" id="KW-1185">Reference proteome</keyword>
<sequence>MKYILKIQDKEAGSIRISGGKGASLSRLTQRFPEKVPDGFIITTEFFKYYIQPAVIHVQDDIKSAVAGLTLPADAVKLIQSAYEDLGENISVAVRSSATAEDLPDASFAGQQDTFLNVSGFQAVTKAVINCFASLYNQRAVSYRAKNGFDESEVQMAVVVQKMVVAKAAGVMFTADPITSDRFTTAIEAVEGLGEELVSGRKTPVTWTVKGGTAKKRNGAESCLTEAQVTALSSIGKKIEKEFGSPQDIEWCFDGQRFYIVQSRAITTLFPCPSSPDGFKRCFISVGHLQMMTDTMLPLGMSFWKLMSETVNITEIGGRPYMEITHNLNSPAGKALVRQKLSNSDELMNHAFHQVLERKDYIKSIPKGQKSEFAIPKYVIKCIIAGLKIYRKNNPAIIDGYNRRMEAIIQKTRNELAGRSGKAAIDYMINDMENLMKSLFDPDGFGPLMVTFFLTKPIDKAGKLLLGKEHISVDVSKSVKGNITSEMGFSVSRIADAARDYPEVLKYLETAGDKFRIEDLKRQQGGEDAAKAFEEFFSRYGMRCPGEIDIAKPRFAEAPGKILPTVLADVRLPKGHAERRLLQGQRESEEAGKALVLAAKKKWGARKARKLAKQLSFYRNFLGLRESPKYYWMKRYWEYKQAIIRESEKLVEKGRLRNVEDVFYLSLPELAGLFSGEWKPDYIKIDAMRADYERYASLTPPRLIFSDGEVVEGEYKRKVPNGALPGLAVSGGVAEGRARVILDIAEAGKIEKGDILVTKFTDPSWTPAFISVSGLVTEVGGMATHGAVITREYGLPAVVGVTDATKQIMDGDRIRVNGNLGYVEFLELRKEALQ</sequence>
<name>D9R3J8_LACSW</name>
<dbReference type="InterPro" id="IPR013815">
    <property type="entry name" value="ATP_grasp_subdomain_1"/>
</dbReference>
<proteinExistence type="predicted"/>
<dbReference type="PANTHER" id="PTHR43615">
    <property type="entry name" value="PHOSPHOENOLPYRUVATE SYNTHASE-RELATED"/>
    <property type="match status" value="1"/>
</dbReference>
<keyword evidence="3" id="KW-0670">Pyruvate</keyword>
<dbReference type="Proteomes" id="UP000001662">
    <property type="component" value="Chromosome"/>
</dbReference>
<dbReference type="RefSeq" id="WP_013274771.1">
    <property type="nucleotide sequence ID" value="NC_014376.1"/>
</dbReference>
<organism evidence="3 4">
    <name type="scientific">Lacrimispora saccharolytica (strain ATCC 35040 / DSM 2544 / NRCC 2533 / WM1)</name>
    <name type="common">Clostridium saccharolyticum</name>
    <dbReference type="NCBI Taxonomy" id="610130"/>
    <lineage>
        <taxon>Bacteria</taxon>
        <taxon>Bacillati</taxon>
        <taxon>Bacillota</taxon>
        <taxon>Clostridia</taxon>
        <taxon>Lachnospirales</taxon>
        <taxon>Lachnospiraceae</taxon>
        <taxon>Lacrimispora</taxon>
    </lineage>
</organism>
<accession>D9R3J8</accession>
<dbReference type="InterPro" id="IPR051549">
    <property type="entry name" value="PEP_Utilizing_Enz"/>
</dbReference>
<dbReference type="KEGG" id="csh:Closa_4217"/>
<dbReference type="PANTHER" id="PTHR43615:SF1">
    <property type="entry name" value="PPDK_N DOMAIN-CONTAINING PROTEIN"/>
    <property type="match status" value="1"/>
</dbReference>
<dbReference type="PaxDb" id="610130-Closa_4217"/>
<dbReference type="EMBL" id="CP002109">
    <property type="protein sequence ID" value="ADL06719.1"/>
    <property type="molecule type" value="Genomic_DNA"/>
</dbReference>
<dbReference type="HOGENOM" id="CLU_005950_0_0_9"/>
<dbReference type="AlphaFoldDB" id="D9R3J8"/>
<protein>
    <submittedName>
        <fullName evidence="3">Pyruvate phosphate dikinase PEP/pyruvate-binding protein</fullName>
    </submittedName>
</protein>
<feature type="domain" description="Pyruvate phosphate dikinase AMP/ATP-binding" evidence="2">
    <location>
        <begin position="217"/>
        <end position="268"/>
    </location>
</feature>
<feature type="domain" description="Pyruvate phosphate dikinase AMP/ATP-binding" evidence="2">
    <location>
        <begin position="18"/>
        <end position="212"/>
    </location>
</feature>
<dbReference type="eggNOG" id="COG3848">
    <property type="taxonomic scope" value="Bacteria"/>
</dbReference>
<evidence type="ECO:0000259" key="1">
    <source>
        <dbReference type="Pfam" id="PF00391"/>
    </source>
</evidence>
<evidence type="ECO:0000313" key="3">
    <source>
        <dbReference type="EMBL" id="ADL06719.1"/>
    </source>
</evidence>
<evidence type="ECO:0000313" key="4">
    <source>
        <dbReference type="Proteomes" id="UP000001662"/>
    </source>
</evidence>
<dbReference type="eggNOG" id="COG0574">
    <property type="taxonomic scope" value="Bacteria"/>
</dbReference>
<dbReference type="Gene3D" id="3.30.1490.20">
    <property type="entry name" value="ATP-grasp fold, A domain"/>
    <property type="match status" value="1"/>
</dbReference>
<dbReference type="GO" id="GO:0005524">
    <property type="term" value="F:ATP binding"/>
    <property type="evidence" value="ECO:0007669"/>
    <property type="project" value="InterPro"/>
</dbReference>
<reference evidence="3" key="1">
    <citation type="submission" date="2010-07" db="EMBL/GenBank/DDBJ databases">
        <title>Complete sequence of Clostridium saccharolyticum WM1.</title>
        <authorList>
            <consortium name="US DOE Joint Genome Institute"/>
            <person name="Lucas S."/>
            <person name="Copeland A."/>
            <person name="Lapidus A."/>
            <person name="Cheng J.-F."/>
            <person name="Bruce D."/>
            <person name="Goodwin L."/>
            <person name="Pitluck S."/>
            <person name="Chertkov O."/>
            <person name="Detter J.C."/>
            <person name="Han C."/>
            <person name="Tapia R."/>
            <person name="Land M."/>
            <person name="Hauser L."/>
            <person name="Chang Y.-J."/>
            <person name="Jeffries C."/>
            <person name="Kyrpides N."/>
            <person name="Ivanova N."/>
            <person name="Mikhailova N."/>
            <person name="Mouttaki H."/>
            <person name="Lin L."/>
            <person name="Zhou J."/>
            <person name="Hemme C.L."/>
            <person name="Woyke T."/>
        </authorList>
    </citation>
    <scope>NUCLEOTIDE SEQUENCE [LARGE SCALE GENOMIC DNA]</scope>
    <source>
        <strain evidence="3">WM1</strain>
    </source>
</reference>
<dbReference type="InterPro" id="IPR036637">
    <property type="entry name" value="Phosphohistidine_dom_sf"/>
</dbReference>
<dbReference type="Gene3D" id="3.50.30.10">
    <property type="entry name" value="Phosphohistidine domain"/>
    <property type="match status" value="1"/>
</dbReference>